<proteinExistence type="predicted"/>
<protein>
    <submittedName>
        <fullName evidence="1">Uncharacterized protein</fullName>
    </submittedName>
</protein>
<sequence>MSDCRETDVSPQKDCDHITLENEFREAIKRLFRGRGFDATADGVVEKVAIKFAAQVNGLVPKRGGTT</sequence>
<dbReference type="EMBL" id="LAZR01015793">
    <property type="protein sequence ID" value="KKM07342.1"/>
    <property type="molecule type" value="Genomic_DNA"/>
</dbReference>
<comment type="caution">
    <text evidence="1">The sequence shown here is derived from an EMBL/GenBank/DDBJ whole genome shotgun (WGS) entry which is preliminary data.</text>
</comment>
<dbReference type="AlphaFoldDB" id="A0A0F9HW23"/>
<name>A0A0F9HW23_9ZZZZ</name>
<accession>A0A0F9HW23</accession>
<evidence type="ECO:0000313" key="1">
    <source>
        <dbReference type="EMBL" id="KKM07342.1"/>
    </source>
</evidence>
<gene>
    <name evidence="1" type="ORF">LCGC14_1734840</name>
</gene>
<organism evidence="1">
    <name type="scientific">marine sediment metagenome</name>
    <dbReference type="NCBI Taxonomy" id="412755"/>
    <lineage>
        <taxon>unclassified sequences</taxon>
        <taxon>metagenomes</taxon>
        <taxon>ecological metagenomes</taxon>
    </lineage>
</organism>
<reference evidence="1" key="1">
    <citation type="journal article" date="2015" name="Nature">
        <title>Complex archaea that bridge the gap between prokaryotes and eukaryotes.</title>
        <authorList>
            <person name="Spang A."/>
            <person name="Saw J.H."/>
            <person name="Jorgensen S.L."/>
            <person name="Zaremba-Niedzwiedzka K."/>
            <person name="Martijn J."/>
            <person name="Lind A.E."/>
            <person name="van Eijk R."/>
            <person name="Schleper C."/>
            <person name="Guy L."/>
            <person name="Ettema T.J."/>
        </authorList>
    </citation>
    <scope>NUCLEOTIDE SEQUENCE</scope>
</reference>